<dbReference type="AlphaFoldDB" id="A0A420ZB51"/>
<dbReference type="Proteomes" id="UP000281261">
    <property type="component" value="Unassembled WGS sequence"/>
</dbReference>
<dbReference type="SUPFAM" id="SSF52540">
    <property type="entry name" value="P-loop containing nucleoside triphosphate hydrolases"/>
    <property type="match status" value="1"/>
</dbReference>
<dbReference type="EMBL" id="QMNG01000089">
    <property type="protein sequence ID" value="RLC36066.1"/>
    <property type="molecule type" value="Genomic_DNA"/>
</dbReference>
<proteinExistence type="predicted"/>
<reference evidence="1 2" key="1">
    <citation type="submission" date="2018-06" db="EMBL/GenBank/DDBJ databases">
        <title>Extensive metabolic versatility and redundancy in microbially diverse, dynamic hydrothermal sediments.</title>
        <authorList>
            <person name="Dombrowski N."/>
            <person name="Teske A."/>
            <person name="Baker B.J."/>
        </authorList>
    </citation>
    <scope>NUCLEOTIDE SEQUENCE [LARGE SCALE GENOMIC DNA]</scope>
    <source>
        <strain evidence="1">B79_G16</strain>
    </source>
</reference>
<evidence type="ECO:0000313" key="2">
    <source>
        <dbReference type="Proteomes" id="UP000281261"/>
    </source>
</evidence>
<evidence type="ECO:0000313" key="1">
    <source>
        <dbReference type="EMBL" id="RLC36066.1"/>
    </source>
</evidence>
<dbReference type="InterPro" id="IPR021228">
    <property type="entry name" value="BrxD"/>
</dbReference>
<dbReference type="Pfam" id="PF10923">
    <property type="entry name" value="BrxC_BrxD"/>
    <property type="match status" value="1"/>
</dbReference>
<name>A0A420ZB51_UNCK3</name>
<organism evidence="1 2">
    <name type="scientific">candidate division Kazan bacterium</name>
    <dbReference type="NCBI Taxonomy" id="2202143"/>
    <lineage>
        <taxon>Bacteria</taxon>
        <taxon>Bacteria division Kazan-3B-28</taxon>
    </lineage>
</organism>
<accession>A0A420ZB51</accession>
<sequence>MKITKTDIASLRQGQPPEDPELLKAMTCGTELWLDFLIEYYLDNFIKNGGSKVKFIVGSEGCGKTHILKFIRNEAVQRGYQCIHISLFDLEKRVADIVQLYRAFAANVDHQELQNGLCRRVGQELGYSEDVYSGTEPILPILVEQEGLSRMEARREIRRIVAMLLRNSDLSPSFSVFAATLLAEHLIGEERGLLEICWKWFRGEKLDRMEKRRSKLYDRLTRANARVWLYSLIRLVRLSGSSGLVLLLDNLEAMTQRDPETHRYRYTPNAIKDTCELFRQLIDAADLLEYFIAMMAGRTEILSDERRGLKSYEALWMRLQTGIISSERFNPFTDIVHCDQMIEEKGGEDELAKEIDSKLRKILYDNGYIFHYSDTPPLSTHSQLRKRIAEVAQMARTNGGENA</sequence>
<dbReference type="InterPro" id="IPR027417">
    <property type="entry name" value="P-loop_NTPase"/>
</dbReference>
<dbReference type="Gene3D" id="3.40.50.300">
    <property type="entry name" value="P-loop containing nucleotide triphosphate hydrolases"/>
    <property type="match status" value="1"/>
</dbReference>
<protein>
    <recommendedName>
        <fullName evidence="3">ATP-binding protein</fullName>
    </recommendedName>
</protein>
<comment type="caution">
    <text evidence="1">The sequence shown here is derived from an EMBL/GenBank/DDBJ whole genome shotgun (WGS) entry which is preliminary data.</text>
</comment>
<evidence type="ECO:0008006" key="3">
    <source>
        <dbReference type="Google" id="ProtNLM"/>
    </source>
</evidence>
<gene>
    <name evidence="1" type="ORF">DRH29_05285</name>
</gene>